<dbReference type="RefSeq" id="WP_258797687.1">
    <property type="nucleotide sequence ID" value="NZ_JANTHX010000004.1"/>
</dbReference>
<reference evidence="2 3" key="1">
    <citation type="submission" date="2022-08" db="EMBL/GenBank/DDBJ databases">
        <authorList>
            <person name="Li F."/>
        </authorList>
    </citation>
    <scope>NUCLEOTIDE SEQUENCE [LARGE SCALE GENOMIC DNA]</scope>
    <source>
        <strain evidence="2 3">10F1B-8-1</strain>
    </source>
</reference>
<dbReference type="Gene3D" id="3.30.420.40">
    <property type="match status" value="1"/>
</dbReference>
<proteinExistence type="predicted"/>
<gene>
    <name evidence="2" type="primary">tsaB</name>
    <name evidence="2" type="ORF">NUH29_03875</name>
</gene>
<keyword evidence="2" id="KW-0012">Acyltransferase</keyword>
<evidence type="ECO:0000313" key="2">
    <source>
        <dbReference type="EMBL" id="MCS0498688.1"/>
    </source>
</evidence>
<dbReference type="Pfam" id="PF00814">
    <property type="entry name" value="TsaD"/>
    <property type="match status" value="1"/>
</dbReference>
<accession>A0ABT1ZDA4</accession>
<comment type="caution">
    <text evidence="2">The sequence shown here is derived from an EMBL/GenBank/DDBJ whole genome shotgun (WGS) entry which is preliminary data.</text>
</comment>
<dbReference type="EMBL" id="JANTHX010000004">
    <property type="protein sequence ID" value="MCS0498688.1"/>
    <property type="molecule type" value="Genomic_DNA"/>
</dbReference>
<evidence type="ECO:0000313" key="3">
    <source>
        <dbReference type="Proteomes" id="UP001205337"/>
    </source>
</evidence>
<dbReference type="InterPro" id="IPR022496">
    <property type="entry name" value="T6A_TsaB"/>
</dbReference>
<dbReference type="PANTHER" id="PTHR11735:SF11">
    <property type="entry name" value="TRNA THREONYLCARBAMOYLADENOSINE BIOSYNTHESIS PROTEIN TSAB"/>
    <property type="match status" value="1"/>
</dbReference>
<keyword evidence="3" id="KW-1185">Reference proteome</keyword>
<dbReference type="GO" id="GO:0061711">
    <property type="term" value="F:tRNA N(6)-L-threonylcarbamoyladenine synthase activity"/>
    <property type="evidence" value="ECO:0007669"/>
    <property type="project" value="UniProtKB-EC"/>
</dbReference>
<keyword evidence="2" id="KW-0808">Transferase</keyword>
<dbReference type="PANTHER" id="PTHR11735">
    <property type="entry name" value="TRNA N6-ADENOSINE THREONYLCARBAMOYLTRANSFERASE"/>
    <property type="match status" value="1"/>
</dbReference>
<dbReference type="Proteomes" id="UP001205337">
    <property type="component" value="Unassembled WGS sequence"/>
</dbReference>
<dbReference type="InterPro" id="IPR000905">
    <property type="entry name" value="Gcp-like_dom"/>
</dbReference>
<evidence type="ECO:0000259" key="1">
    <source>
        <dbReference type="Pfam" id="PF00814"/>
    </source>
</evidence>
<protein>
    <submittedName>
        <fullName evidence="2">tRNA (Adenosine(37)-N6)-threonylcarbamoyltransferase complex dimerization subunit type 1 TsaB</fullName>
        <ecNumber evidence="2">2.3.1.234</ecNumber>
    </submittedName>
</protein>
<name>A0ABT1ZDA4_9MICO</name>
<dbReference type="NCBIfam" id="TIGR03725">
    <property type="entry name" value="T6A_YeaZ"/>
    <property type="match status" value="1"/>
</dbReference>
<dbReference type="EC" id="2.3.1.234" evidence="2"/>
<dbReference type="InterPro" id="IPR043129">
    <property type="entry name" value="ATPase_NBD"/>
</dbReference>
<feature type="domain" description="Gcp-like" evidence="1">
    <location>
        <begin position="31"/>
        <end position="122"/>
    </location>
</feature>
<dbReference type="SUPFAM" id="SSF53067">
    <property type="entry name" value="Actin-like ATPase domain"/>
    <property type="match status" value="1"/>
</dbReference>
<organism evidence="2 3">
    <name type="scientific">Protaetiibacter mangrovi</name>
    <dbReference type="NCBI Taxonomy" id="2970926"/>
    <lineage>
        <taxon>Bacteria</taxon>
        <taxon>Bacillati</taxon>
        <taxon>Actinomycetota</taxon>
        <taxon>Actinomycetes</taxon>
        <taxon>Micrococcales</taxon>
        <taxon>Microbacteriaceae</taxon>
        <taxon>Protaetiibacter</taxon>
    </lineage>
</organism>
<sequence length="203" mass="20567">MLLAIDTSTGTSVAVVDRAGTRAERTSADTRGHAELIGGFISEVLAEAGVAPDGLEGVAVGMGPGPFTGLRVGIAAARAFALGIGRPVLPVVSHDAVAYGRSEAVLVVTDARRRELAWSRYAAPGADGLPVRLEGPSLVPVADLDVVTSVAGYVRVDAATIDAGLLGLLALARLDAGAQPGPSEPVYLRAPDVTLSTPKKVTP</sequence>